<keyword evidence="3" id="KW-1185">Reference proteome</keyword>
<dbReference type="Proteomes" id="UP001497392">
    <property type="component" value="Unassembled WGS sequence"/>
</dbReference>
<sequence>MASVCNLDYYLNRLNGYSKNTIRVQPVSKQTFNANETLILRLPTNAIVDLHTLCLSLDAFSWCTASGTGVAGTFSQSSSTQIVPAGLPRYAQSLFRRVDVTAGGVQVGLGSLSDYGGVWNLLALNTLGSDKHNELAKYELGGLLSDTRDLSPFPQGGQDQSTNTPAVAYTGGSLPLVVPSYSPPGAQATPGNGPVASLSAQRVQCSNWLGVLGGGFMRFLDTNLLPDVEIRITLNNPNVLTVDNNLTYGTTGSPAVPNVSFSNPQYMLQNVFLAMETISFGDDSYRRMLDARLASGDPIIVPFTNWASFETSSGSGARNSSTQFTVATQSLDAVYGTARLTNYDSTPTVGSVGTGTPTTEMEGDPPTGGSGVGYTSLERIKTANQANAYVASFYQFKSLDVASANQTTATGRIQQYGKYQFAIDAKVYPQFLAGSNDCYFLTRNSFDGGAINRAFESIVLQNPGNVTDAGSGYLNANANVDWQENAFALGISLNHNGDANHTDRMISGLNTNGSNIPISWMITNAPPSLSLANGWRPIVFCEMTSTLMVRPLTHIKIRVLVSMEVIAFTERACSDKCVCPC</sequence>
<evidence type="ECO:0000313" key="3">
    <source>
        <dbReference type="Proteomes" id="UP001497392"/>
    </source>
</evidence>
<feature type="compositionally biased region" description="Low complexity" evidence="1">
    <location>
        <begin position="346"/>
        <end position="359"/>
    </location>
</feature>
<reference evidence="2 3" key="1">
    <citation type="submission" date="2024-06" db="EMBL/GenBank/DDBJ databases">
        <authorList>
            <person name="Kraege A."/>
            <person name="Thomma B."/>
        </authorList>
    </citation>
    <scope>NUCLEOTIDE SEQUENCE [LARGE SCALE GENOMIC DNA]</scope>
</reference>
<gene>
    <name evidence="2" type="primary">g8131</name>
    <name evidence="2" type="ORF">VP750_LOCUS6987</name>
</gene>
<dbReference type="EMBL" id="CAXHTA020000012">
    <property type="protein sequence ID" value="CAL5225328.1"/>
    <property type="molecule type" value="Genomic_DNA"/>
</dbReference>
<name>A0ABP1G4G2_9CHLO</name>
<proteinExistence type="predicted"/>
<protein>
    <submittedName>
        <fullName evidence="2">G8131 protein</fullName>
    </submittedName>
</protein>
<feature type="region of interest" description="Disordered" evidence="1">
    <location>
        <begin position="346"/>
        <end position="370"/>
    </location>
</feature>
<comment type="caution">
    <text evidence="2">The sequence shown here is derived from an EMBL/GenBank/DDBJ whole genome shotgun (WGS) entry which is preliminary data.</text>
</comment>
<evidence type="ECO:0000256" key="1">
    <source>
        <dbReference type="SAM" id="MobiDB-lite"/>
    </source>
</evidence>
<organism evidence="2 3">
    <name type="scientific">Coccomyxa viridis</name>
    <dbReference type="NCBI Taxonomy" id="1274662"/>
    <lineage>
        <taxon>Eukaryota</taxon>
        <taxon>Viridiplantae</taxon>
        <taxon>Chlorophyta</taxon>
        <taxon>core chlorophytes</taxon>
        <taxon>Trebouxiophyceae</taxon>
        <taxon>Trebouxiophyceae incertae sedis</taxon>
        <taxon>Coccomyxaceae</taxon>
        <taxon>Coccomyxa</taxon>
    </lineage>
</organism>
<accession>A0ABP1G4G2</accession>
<evidence type="ECO:0000313" key="2">
    <source>
        <dbReference type="EMBL" id="CAL5225328.1"/>
    </source>
</evidence>